<evidence type="ECO:0000313" key="2">
    <source>
        <dbReference type="Proteomes" id="UP001154078"/>
    </source>
</evidence>
<dbReference type="AlphaFoldDB" id="A0A9P0FCN3"/>
<dbReference type="PANTHER" id="PTHR42753:SF9">
    <property type="entry name" value="LARGE RIBOSOMAL SUBUNIT PROTEIN ML39"/>
    <property type="match status" value="1"/>
</dbReference>
<dbReference type="GO" id="GO:0003723">
    <property type="term" value="F:RNA binding"/>
    <property type="evidence" value="ECO:0007669"/>
    <property type="project" value="TreeGrafter"/>
</dbReference>
<proteinExistence type="predicted"/>
<keyword evidence="2" id="KW-1185">Reference proteome</keyword>
<dbReference type="OrthoDB" id="5870821at2759"/>
<evidence type="ECO:0008006" key="3">
    <source>
        <dbReference type="Google" id="ProtNLM"/>
    </source>
</evidence>
<gene>
    <name evidence="1" type="ORF">MELIAE_LOCUS3255</name>
</gene>
<reference evidence="1" key="1">
    <citation type="submission" date="2021-12" db="EMBL/GenBank/DDBJ databases">
        <authorList>
            <person name="King R."/>
        </authorList>
    </citation>
    <scope>NUCLEOTIDE SEQUENCE</scope>
</reference>
<name>A0A9P0FCN3_BRAAE</name>
<protein>
    <recommendedName>
        <fullName evidence="3">39S ribosomal protein L39, mitochondrial</fullName>
    </recommendedName>
</protein>
<dbReference type="Gene3D" id="3.10.20.30">
    <property type="match status" value="1"/>
</dbReference>
<dbReference type="Proteomes" id="UP001154078">
    <property type="component" value="Chromosome 2"/>
</dbReference>
<accession>A0A9P0FCN3</accession>
<dbReference type="CDD" id="cd01667">
    <property type="entry name" value="TGS_ThrRS"/>
    <property type="match status" value="1"/>
</dbReference>
<dbReference type="GO" id="GO:0000166">
    <property type="term" value="F:nucleotide binding"/>
    <property type="evidence" value="ECO:0007669"/>
    <property type="project" value="InterPro"/>
</dbReference>
<dbReference type="Gene3D" id="3.30.980.10">
    <property type="entry name" value="Threonyl-trna Synthetase, Chain A, domain 2"/>
    <property type="match status" value="1"/>
</dbReference>
<dbReference type="SUPFAM" id="SSF55186">
    <property type="entry name" value="ThrRS/AlaRS common domain"/>
    <property type="match status" value="1"/>
</dbReference>
<sequence length="339" mass="37961">MSSLNSLSKYLGAPIAKQQLININLKRFLSSVSEECKRQSDLFAAEKQRQRENVGRIEKIDVHTEGPPEASLIMNKNVSTPYDCAKHLGDKFVDRAAVALLNNETLWHMHKPLPDSCKLEFLHYQIPNPAVVNKTFWRTCSFLLGAVVSNAFKDDVNLQLHSFPSPNVKSGSFVYDVQLGLENWKPTTSELKVLSIEMIKFCQQAHPIECLDVDKDFAFEIFKCNPHKTEQIPDIAAHNDNKVTLFKAGHHVDISRGPMVTNTDHLGRITVCNVLKLDTDISGGPIYRFQGVALPKSIVLNHFAYGIIEDRGKVLNSGRIPGKHGDVNEDNTFVSQMAV</sequence>
<evidence type="ECO:0000313" key="1">
    <source>
        <dbReference type="EMBL" id="CAH0550448.1"/>
    </source>
</evidence>
<dbReference type="EMBL" id="OV121133">
    <property type="protein sequence ID" value="CAH0550448.1"/>
    <property type="molecule type" value="Genomic_DNA"/>
</dbReference>
<dbReference type="InterPro" id="IPR018163">
    <property type="entry name" value="Thr/Ala-tRNA-synth_IIc_edit"/>
</dbReference>
<dbReference type="GO" id="GO:0005739">
    <property type="term" value="C:mitochondrion"/>
    <property type="evidence" value="ECO:0007669"/>
    <property type="project" value="TreeGrafter"/>
</dbReference>
<organism evidence="1 2">
    <name type="scientific">Brassicogethes aeneus</name>
    <name type="common">Rape pollen beetle</name>
    <name type="synonym">Meligethes aeneus</name>
    <dbReference type="NCBI Taxonomy" id="1431903"/>
    <lineage>
        <taxon>Eukaryota</taxon>
        <taxon>Metazoa</taxon>
        <taxon>Ecdysozoa</taxon>
        <taxon>Arthropoda</taxon>
        <taxon>Hexapoda</taxon>
        <taxon>Insecta</taxon>
        <taxon>Pterygota</taxon>
        <taxon>Neoptera</taxon>
        <taxon>Endopterygota</taxon>
        <taxon>Coleoptera</taxon>
        <taxon>Polyphaga</taxon>
        <taxon>Cucujiformia</taxon>
        <taxon>Nitidulidae</taxon>
        <taxon>Meligethinae</taxon>
        <taxon>Brassicogethes</taxon>
    </lineage>
</organism>
<dbReference type="PANTHER" id="PTHR42753">
    <property type="entry name" value="MITOCHONDRIAL RIBOSOME PROTEIN L39/PROLYL-TRNA LIGASE FAMILY MEMBER"/>
    <property type="match status" value="1"/>
</dbReference>
<dbReference type="InterPro" id="IPR012675">
    <property type="entry name" value="Beta-grasp_dom_sf"/>
</dbReference>
<dbReference type="InterPro" id="IPR050062">
    <property type="entry name" value="Pro-tRNA_synthetase"/>
</dbReference>